<organism evidence="12 13">
    <name type="scientific">Streptomyces mirabilis</name>
    <dbReference type="NCBI Taxonomy" id="68239"/>
    <lineage>
        <taxon>Bacteria</taxon>
        <taxon>Bacillati</taxon>
        <taxon>Actinomycetota</taxon>
        <taxon>Actinomycetes</taxon>
        <taxon>Kitasatosporales</taxon>
        <taxon>Streptomycetaceae</taxon>
        <taxon>Streptomyces</taxon>
    </lineage>
</organism>
<accession>A0A1I2V5S0</accession>
<keyword evidence="8 11" id="KW-1133">Transmembrane helix</keyword>
<keyword evidence="10 11" id="KW-0472">Membrane</keyword>
<dbReference type="GO" id="GO:0015095">
    <property type="term" value="F:magnesium ion transmembrane transporter activity"/>
    <property type="evidence" value="ECO:0007669"/>
    <property type="project" value="TreeGrafter"/>
</dbReference>
<dbReference type="InterPro" id="IPR045861">
    <property type="entry name" value="CorA_cytoplasmic_dom"/>
</dbReference>
<evidence type="ECO:0000256" key="10">
    <source>
        <dbReference type="ARBA" id="ARBA00023136"/>
    </source>
</evidence>
<feature type="transmembrane region" description="Helical" evidence="11">
    <location>
        <begin position="260"/>
        <end position="282"/>
    </location>
</feature>
<protein>
    <submittedName>
        <fullName evidence="12">Magnesium transporter</fullName>
    </submittedName>
</protein>
<name>A0A1I2V5S0_9ACTN</name>
<evidence type="ECO:0000256" key="6">
    <source>
        <dbReference type="ARBA" id="ARBA00022692"/>
    </source>
</evidence>
<dbReference type="GO" id="GO:0005886">
    <property type="term" value="C:plasma membrane"/>
    <property type="evidence" value="ECO:0007669"/>
    <property type="project" value="UniProtKB-SubCell"/>
</dbReference>
<dbReference type="Gene3D" id="1.20.58.340">
    <property type="entry name" value="Magnesium transport protein CorA, transmembrane region"/>
    <property type="match status" value="2"/>
</dbReference>
<feature type="transmembrane region" description="Helical" evidence="11">
    <location>
        <begin position="294"/>
        <end position="314"/>
    </location>
</feature>
<dbReference type="Pfam" id="PF01544">
    <property type="entry name" value="CorA"/>
    <property type="match status" value="1"/>
</dbReference>
<evidence type="ECO:0000256" key="2">
    <source>
        <dbReference type="ARBA" id="ARBA00009765"/>
    </source>
</evidence>
<dbReference type="EMBL" id="FONR01000030">
    <property type="protein sequence ID" value="SFG84403.1"/>
    <property type="molecule type" value="Genomic_DNA"/>
</dbReference>
<dbReference type="InterPro" id="IPR045863">
    <property type="entry name" value="CorA_TM1_TM2"/>
</dbReference>
<dbReference type="Proteomes" id="UP000181942">
    <property type="component" value="Unassembled WGS sequence"/>
</dbReference>
<keyword evidence="9" id="KW-0406">Ion transport</keyword>
<proteinExistence type="inferred from homology"/>
<dbReference type="SUPFAM" id="SSF144083">
    <property type="entry name" value="Magnesium transport protein CorA, transmembrane region"/>
    <property type="match status" value="1"/>
</dbReference>
<evidence type="ECO:0000256" key="7">
    <source>
        <dbReference type="ARBA" id="ARBA00022833"/>
    </source>
</evidence>
<dbReference type="RefSeq" id="WP_079174587.1">
    <property type="nucleotide sequence ID" value="NZ_FONR01000030.1"/>
</dbReference>
<dbReference type="InterPro" id="IPR002523">
    <property type="entry name" value="MgTranspt_CorA/ZnTranspt_ZntB"/>
</dbReference>
<comment type="subcellular location">
    <subcellularLocation>
        <location evidence="1">Cell membrane</location>
        <topology evidence="1">Multi-pass membrane protein</topology>
    </subcellularLocation>
</comment>
<dbReference type="SUPFAM" id="SSF143865">
    <property type="entry name" value="CorA soluble domain-like"/>
    <property type="match status" value="1"/>
</dbReference>
<dbReference type="GO" id="GO:0015087">
    <property type="term" value="F:cobalt ion transmembrane transporter activity"/>
    <property type="evidence" value="ECO:0007669"/>
    <property type="project" value="TreeGrafter"/>
</dbReference>
<evidence type="ECO:0000256" key="11">
    <source>
        <dbReference type="SAM" id="Phobius"/>
    </source>
</evidence>
<dbReference type="GO" id="GO:0050897">
    <property type="term" value="F:cobalt ion binding"/>
    <property type="evidence" value="ECO:0007669"/>
    <property type="project" value="TreeGrafter"/>
</dbReference>
<keyword evidence="5" id="KW-0997">Cell inner membrane</keyword>
<dbReference type="OrthoDB" id="9803416at2"/>
<evidence type="ECO:0000313" key="12">
    <source>
        <dbReference type="EMBL" id="SFG84403.1"/>
    </source>
</evidence>
<evidence type="ECO:0000256" key="9">
    <source>
        <dbReference type="ARBA" id="ARBA00023065"/>
    </source>
</evidence>
<reference evidence="12 13" key="1">
    <citation type="submission" date="2016-10" db="EMBL/GenBank/DDBJ databases">
        <authorList>
            <person name="de Groot N.N."/>
        </authorList>
    </citation>
    <scope>NUCLEOTIDE SEQUENCE [LARGE SCALE GENOMIC DNA]</scope>
    <source>
        <strain evidence="12 13">OK461</strain>
    </source>
</reference>
<keyword evidence="6 11" id="KW-0812">Transmembrane</keyword>
<dbReference type="PANTHER" id="PTHR46494">
    <property type="entry name" value="CORA FAMILY METAL ION TRANSPORTER (EUROFUNG)"/>
    <property type="match status" value="1"/>
</dbReference>
<dbReference type="AlphaFoldDB" id="A0A1I2V5S0"/>
<keyword evidence="3" id="KW-0813">Transport</keyword>
<dbReference type="PANTHER" id="PTHR46494:SF3">
    <property type="entry name" value="ZINC TRANSPORT PROTEIN ZNTB"/>
    <property type="match status" value="1"/>
</dbReference>
<dbReference type="GO" id="GO:0000287">
    <property type="term" value="F:magnesium ion binding"/>
    <property type="evidence" value="ECO:0007669"/>
    <property type="project" value="TreeGrafter"/>
</dbReference>
<evidence type="ECO:0000256" key="1">
    <source>
        <dbReference type="ARBA" id="ARBA00004651"/>
    </source>
</evidence>
<evidence type="ECO:0000256" key="3">
    <source>
        <dbReference type="ARBA" id="ARBA00022448"/>
    </source>
</evidence>
<evidence type="ECO:0000256" key="8">
    <source>
        <dbReference type="ARBA" id="ARBA00022989"/>
    </source>
</evidence>
<sequence>MIVSVVSMPEGVVARTGLAQARERLAATSGFVIVDIDMGDEPPPDEEPLSRRLGLDDAAGEWLGRADEHVRAEYHDGTAIGVVPVVSGNEVTHVHVLADQRCFITVHHGPVELIEAFLDRLPQDLPPDVVTTLFLFLQGVLETFRRAVTQAHLEVEDLEEAMFERRQPEHVHQLAQLRRRAAHLHRAFLPYSAVAQEILVRRRMTDHHLSEERQAMNRLHEHTVQLVLVEIEALRDAARRAATSYASLVADQQNVVINRLTIVSMIFLPLSFLTGFFGMNFAYLTNRLMSEDSFLEFGVGLQVGAVVVALYYVLYRTHWRQLRDSRTRDAADDQS</sequence>
<gene>
    <name evidence="12" type="ORF">SAMN02787118_13068</name>
</gene>
<evidence type="ECO:0000256" key="5">
    <source>
        <dbReference type="ARBA" id="ARBA00022519"/>
    </source>
</evidence>
<evidence type="ECO:0000256" key="4">
    <source>
        <dbReference type="ARBA" id="ARBA00022475"/>
    </source>
</evidence>
<keyword evidence="4" id="KW-1003">Cell membrane</keyword>
<comment type="similarity">
    <text evidence="2">Belongs to the CorA metal ion transporter (MIT) (TC 1.A.35) family.</text>
</comment>
<keyword evidence="7" id="KW-0862">Zinc</keyword>
<evidence type="ECO:0000313" key="13">
    <source>
        <dbReference type="Proteomes" id="UP000181942"/>
    </source>
</evidence>